<accession>A0ABS2AT91</accession>
<proteinExistence type="predicted"/>
<protein>
    <submittedName>
        <fullName evidence="2">Dipeptidase</fullName>
    </submittedName>
</protein>
<dbReference type="PANTHER" id="PTHR10443">
    <property type="entry name" value="MICROSOMAL DIPEPTIDASE"/>
    <property type="match status" value="1"/>
</dbReference>
<dbReference type="PANTHER" id="PTHR10443:SF12">
    <property type="entry name" value="DIPEPTIDASE"/>
    <property type="match status" value="1"/>
</dbReference>
<name>A0ABS2AT91_9ACTN</name>
<dbReference type="EMBL" id="JAENHP010000031">
    <property type="protein sequence ID" value="MBM2623062.1"/>
    <property type="molecule type" value="Genomic_DNA"/>
</dbReference>
<comment type="caution">
    <text evidence="2">The sequence shown here is derived from an EMBL/GenBank/DDBJ whole genome shotgun (WGS) entry which is preliminary data.</text>
</comment>
<organism evidence="2 3">
    <name type="scientific">Paractinoplanes ovalisporus</name>
    <dbReference type="NCBI Taxonomy" id="2810368"/>
    <lineage>
        <taxon>Bacteria</taxon>
        <taxon>Bacillati</taxon>
        <taxon>Actinomycetota</taxon>
        <taxon>Actinomycetes</taxon>
        <taxon>Micromonosporales</taxon>
        <taxon>Micromonosporaceae</taxon>
        <taxon>Paractinoplanes</taxon>
    </lineage>
</organism>
<sequence>MDLIIDGHNDLPMQLRGRFGYRVEGLDEPRPELQTDIPRLRAGGVGGQFWSVYVPGELSEPEAVVATMEQVDAVYRMAAAYPDDFAIAYSADDVERAMASGRIASLIGIEGGHSLATSLGVLRAFARLGVRYVTLTHNENLSWADSAAQKSQVGGLNDEGRAVVREMQRIGVLVDLSHVAPATMHAALDTAFAPVIFSHSGVRALHDHPRNVPDDVLTRLRDNGGVIQLTFVAPFISAESRAWMAAADEEWKRLGPPPRPADWPRAPRPAEDPAAMPDWPGPDRLVEPEFASWLAANPRPPVTVAQVADQVEHARDVAGVDHIGLGGDYDGTPELPDGMGDVSSYPLLMTELTGRGWSEDELSKLASANILRVLRESERLAQEPLWPLSPAR</sequence>
<dbReference type="PROSITE" id="PS51365">
    <property type="entry name" value="RENAL_DIPEPTIDASE_2"/>
    <property type="match status" value="1"/>
</dbReference>
<dbReference type="InterPro" id="IPR032466">
    <property type="entry name" value="Metal_Hydrolase"/>
</dbReference>
<evidence type="ECO:0000313" key="2">
    <source>
        <dbReference type="EMBL" id="MBM2623062.1"/>
    </source>
</evidence>
<keyword evidence="3" id="KW-1185">Reference proteome</keyword>
<dbReference type="Proteomes" id="UP000632138">
    <property type="component" value="Unassembled WGS sequence"/>
</dbReference>
<dbReference type="RefSeq" id="WP_203383416.1">
    <property type="nucleotide sequence ID" value="NZ_JAENHP010000031.1"/>
</dbReference>
<evidence type="ECO:0000313" key="3">
    <source>
        <dbReference type="Proteomes" id="UP000632138"/>
    </source>
</evidence>
<dbReference type="InterPro" id="IPR008257">
    <property type="entry name" value="Pept_M19"/>
</dbReference>
<dbReference type="Pfam" id="PF01244">
    <property type="entry name" value="Peptidase_M19"/>
    <property type="match status" value="1"/>
</dbReference>
<feature type="region of interest" description="Disordered" evidence="1">
    <location>
        <begin position="253"/>
        <end position="279"/>
    </location>
</feature>
<gene>
    <name evidence="2" type="ORF">JIG36_46940</name>
</gene>
<dbReference type="Gene3D" id="3.20.20.140">
    <property type="entry name" value="Metal-dependent hydrolases"/>
    <property type="match status" value="1"/>
</dbReference>
<dbReference type="SUPFAM" id="SSF51556">
    <property type="entry name" value="Metallo-dependent hydrolases"/>
    <property type="match status" value="1"/>
</dbReference>
<evidence type="ECO:0000256" key="1">
    <source>
        <dbReference type="SAM" id="MobiDB-lite"/>
    </source>
</evidence>
<reference evidence="2 3" key="1">
    <citation type="submission" date="2021-01" db="EMBL/GenBank/DDBJ databases">
        <title>Actinoplanes sp. nov. LDG1-06 isolated from lichen.</title>
        <authorList>
            <person name="Saeng-In P."/>
            <person name="Phongsopitanun W."/>
            <person name="Kanchanasin P."/>
            <person name="Yuki M."/>
            <person name="Kudo T."/>
            <person name="Ohkuma M."/>
            <person name="Tanasupawat S."/>
        </authorList>
    </citation>
    <scope>NUCLEOTIDE SEQUENCE [LARGE SCALE GENOMIC DNA]</scope>
    <source>
        <strain evidence="2 3">LDG1-06</strain>
    </source>
</reference>
<dbReference type="CDD" id="cd01301">
    <property type="entry name" value="rDP_like"/>
    <property type="match status" value="1"/>
</dbReference>